<dbReference type="Proteomes" id="UP001432222">
    <property type="component" value="Chromosome"/>
</dbReference>
<feature type="signal peptide" evidence="1">
    <location>
        <begin position="1"/>
        <end position="37"/>
    </location>
</feature>
<proteinExistence type="predicted"/>
<dbReference type="EMBL" id="CP108110">
    <property type="protein sequence ID" value="WUQ88324.1"/>
    <property type="molecule type" value="Genomic_DNA"/>
</dbReference>
<gene>
    <name evidence="2" type="ORF">OHA16_38235</name>
</gene>
<evidence type="ECO:0000256" key="1">
    <source>
        <dbReference type="SAM" id="SignalP"/>
    </source>
</evidence>
<keyword evidence="3" id="KW-1185">Reference proteome</keyword>
<evidence type="ECO:0000313" key="2">
    <source>
        <dbReference type="EMBL" id="WUQ88324.1"/>
    </source>
</evidence>
<feature type="chain" id="PRO_5046763579" description="Secreted protein" evidence="1">
    <location>
        <begin position="38"/>
        <end position="217"/>
    </location>
</feature>
<reference evidence="2" key="1">
    <citation type="submission" date="2022-10" db="EMBL/GenBank/DDBJ databases">
        <title>The complete genomes of actinobacterial strains from the NBC collection.</title>
        <authorList>
            <person name="Joergensen T.S."/>
            <person name="Alvarez Arevalo M."/>
            <person name="Sterndorff E.B."/>
            <person name="Faurdal D."/>
            <person name="Vuksanovic O."/>
            <person name="Mourched A.-S."/>
            <person name="Charusanti P."/>
            <person name="Shaw S."/>
            <person name="Blin K."/>
            <person name="Weber T."/>
        </authorList>
    </citation>
    <scope>NUCLEOTIDE SEQUENCE</scope>
    <source>
        <strain evidence="2">NBC_00222</strain>
    </source>
</reference>
<evidence type="ECO:0008006" key="4">
    <source>
        <dbReference type="Google" id="ProtNLM"/>
    </source>
</evidence>
<accession>A0ABZ1UDP8</accession>
<evidence type="ECO:0000313" key="3">
    <source>
        <dbReference type="Proteomes" id="UP001432222"/>
    </source>
</evidence>
<protein>
    <recommendedName>
        <fullName evidence="4">Secreted protein</fullName>
    </recommendedName>
</protein>
<dbReference type="RefSeq" id="WP_328958872.1">
    <property type="nucleotide sequence ID" value="NZ_CP108110.1"/>
</dbReference>
<name>A0ABZ1UDP8_9ACTN</name>
<organism evidence="2 3">
    <name type="scientific">Kitasatospora purpeofusca</name>
    <dbReference type="NCBI Taxonomy" id="67352"/>
    <lineage>
        <taxon>Bacteria</taxon>
        <taxon>Bacillati</taxon>
        <taxon>Actinomycetota</taxon>
        <taxon>Actinomycetes</taxon>
        <taxon>Kitasatosporales</taxon>
        <taxon>Streptomycetaceae</taxon>
        <taxon>Kitasatospora</taxon>
    </lineage>
</organism>
<dbReference type="InterPro" id="IPR006311">
    <property type="entry name" value="TAT_signal"/>
</dbReference>
<dbReference type="PROSITE" id="PS51318">
    <property type="entry name" value="TAT"/>
    <property type="match status" value="1"/>
</dbReference>
<keyword evidence="1" id="KW-0732">Signal</keyword>
<sequence length="217" mass="22900">MNPTPRPRTLRRAMASTAAVLAAVGSLGLVNATGAAAATPSGPPSGTCNPAVDTVWHDILNTQIEAVVTDFSAVNVTPGTTGQRHETLTRVNTVTTTVNRNTEISASASFLFFKVSATVGFSVQTTTSSTTTTTASTTWNINQPGYYGLYRGTRKVSGEWVEYTCARAGNIGFWVNTTPNGKGTYTTFEYPEEGTVSCASPEPAGTLRYAARQRLGC</sequence>